<keyword evidence="2" id="KW-0472">Membrane</keyword>
<evidence type="ECO:0000313" key="3">
    <source>
        <dbReference type="EMBL" id="SFR53702.1"/>
    </source>
</evidence>
<organism evidence="3 4">
    <name type="scientific">Microbacterium azadirachtae</name>
    <dbReference type="NCBI Taxonomy" id="582680"/>
    <lineage>
        <taxon>Bacteria</taxon>
        <taxon>Bacillati</taxon>
        <taxon>Actinomycetota</taxon>
        <taxon>Actinomycetes</taxon>
        <taxon>Micrococcales</taxon>
        <taxon>Microbacteriaceae</taxon>
        <taxon>Microbacterium</taxon>
    </lineage>
</organism>
<keyword evidence="2" id="KW-1133">Transmembrane helix</keyword>
<evidence type="ECO:0000313" key="4">
    <source>
        <dbReference type="Proteomes" id="UP000198877"/>
    </source>
</evidence>
<reference evidence="4" key="1">
    <citation type="submission" date="2016-10" db="EMBL/GenBank/DDBJ databases">
        <authorList>
            <person name="Varghese N."/>
            <person name="Submissions S."/>
        </authorList>
    </citation>
    <scope>NUCLEOTIDE SEQUENCE [LARGE SCALE GENOMIC DNA]</scope>
    <source>
        <strain evidence="4">CL127</strain>
    </source>
</reference>
<keyword evidence="2" id="KW-0812">Transmembrane</keyword>
<evidence type="ECO:0000256" key="2">
    <source>
        <dbReference type="SAM" id="Phobius"/>
    </source>
</evidence>
<feature type="region of interest" description="Disordered" evidence="1">
    <location>
        <begin position="241"/>
        <end position="285"/>
    </location>
</feature>
<dbReference type="AlphaFoldDB" id="A0A1I6HGU3"/>
<name>A0A1I6HGU3_9MICO</name>
<protein>
    <submittedName>
        <fullName evidence="3">Uncharacterized protein</fullName>
    </submittedName>
</protein>
<evidence type="ECO:0000256" key="1">
    <source>
        <dbReference type="SAM" id="MobiDB-lite"/>
    </source>
</evidence>
<feature type="compositionally biased region" description="Low complexity" evidence="1">
    <location>
        <begin position="241"/>
        <end position="259"/>
    </location>
</feature>
<gene>
    <name evidence="3" type="ORF">SAMN04488591_1827</name>
</gene>
<accession>A0A1I6HGU3</accession>
<proteinExistence type="predicted"/>
<dbReference type="EMBL" id="FOYR01000002">
    <property type="protein sequence ID" value="SFR53702.1"/>
    <property type="molecule type" value="Genomic_DNA"/>
</dbReference>
<dbReference type="RefSeq" id="WP_091737993.1">
    <property type="nucleotide sequence ID" value="NZ_FOYR01000002.1"/>
</dbReference>
<dbReference type="Proteomes" id="UP000198877">
    <property type="component" value="Unassembled WGS sequence"/>
</dbReference>
<feature type="transmembrane region" description="Helical" evidence="2">
    <location>
        <begin position="15"/>
        <end position="34"/>
    </location>
</feature>
<sequence>MDSLQQILGWFGDHWWIIFPVMGVGGAMAGRWQALSRQRHKQKLETLRLKSEIKAAQLAARGQLAPPVSPRQAARQQENSAKELLGRLFAEHDAITARWLDYELDVAKMIAFPAMSDGRQPLTAAFLRAKKTADALRPTSADASVTEQQVSEYLDAVGAYAVAFEIAEKDARRLRDSTFTDDERKRLERAQHLLKVAVDQSATPAERQTAYRRVREELDGLIDLSDAAMENLEKKVALQLESRPAAASAPAEPAEQAEPQPIPVRDPLAPAEPQRQAAPLPHPES</sequence>